<dbReference type="SUPFAM" id="SSF51283">
    <property type="entry name" value="dUTPase-like"/>
    <property type="match status" value="1"/>
</dbReference>
<comment type="similarity">
    <text evidence="1">Belongs to the dUTPase family.</text>
</comment>
<organism evidence="6 7">
    <name type="scientific">Pseudomonas phage PspYZU01</name>
    <dbReference type="NCBI Taxonomy" id="1983555"/>
    <lineage>
        <taxon>Viruses</taxon>
        <taxon>Duplodnaviria</taxon>
        <taxon>Heunggongvirae</taxon>
        <taxon>Uroviricota</taxon>
        <taxon>Caudoviricetes</taxon>
        <taxon>Casjensviridae</taxon>
        <taxon>Phobosvirus</taxon>
        <taxon>Phobosvirus PspYZU01</taxon>
    </lineage>
</organism>
<dbReference type="Proteomes" id="UP000248142">
    <property type="component" value="Segment"/>
</dbReference>
<evidence type="ECO:0000256" key="4">
    <source>
        <dbReference type="ARBA" id="ARBA00023080"/>
    </source>
</evidence>
<dbReference type="EMBL" id="KY971609">
    <property type="protein sequence ID" value="ASD51902.1"/>
    <property type="molecule type" value="Genomic_DNA"/>
</dbReference>
<keyword evidence="7" id="KW-1185">Reference proteome</keyword>
<gene>
    <name evidence="6" type="ORF">PspYZU01_17</name>
</gene>
<dbReference type="InterPro" id="IPR036157">
    <property type="entry name" value="dUTPase-like_sf"/>
</dbReference>
<sequence length="160" mass="17198">MNLTQRLGFVRMTEGAMVPKYQTEGAAAFDLHADFSNRHINAQAYGIEVTPRQPIVFDTGLMPVIPAGYVLLIFSRSGHGFKSDIRLANCVGVIDSDYQGTIGVKLTADPAAGFFRVHHGDRIAQAILMPAPQADIHEANIDDVVATKRGANGFGSTGNQ</sequence>
<dbReference type="InterPro" id="IPR033704">
    <property type="entry name" value="dUTPase_trimeric"/>
</dbReference>
<dbReference type="InterPro" id="IPR029054">
    <property type="entry name" value="dUTPase-like"/>
</dbReference>
<name>A0A2U7NRV0_9CAUD</name>
<evidence type="ECO:0000256" key="2">
    <source>
        <dbReference type="ARBA" id="ARBA00012379"/>
    </source>
</evidence>
<dbReference type="NCBIfam" id="TIGR00576">
    <property type="entry name" value="dut"/>
    <property type="match status" value="1"/>
</dbReference>
<dbReference type="GO" id="GO:0046081">
    <property type="term" value="P:dUTP catabolic process"/>
    <property type="evidence" value="ECO:0007669"/>
    <property type="project" value="InterPro"/>
</dbReference>
<accession>A0A2U7NRV0</accession>
<dbReference type="GO" id="GO:0000287">
    <property type="term" value="F:magnesium ion binding"/>
    <property type="evidence" value="ECO:0007669"/>
    <property type="project" value="InterPro"/>
</dbReference>
<dbReference type="CDD" id="cd07557">
    <property type="entry name" value="trimeric_dUTPase"/>
    <property type="match status" value="1"/>
</dbReference>
<proteinExistence type="inferred from homology"/>
<dbReference type="Gene3D" id="2.70.40.10">
    <property type="match status" value="1"/>
</dbReference>
<dbReference type="PANTHER" id="PTHR11241:SF0">
    <property type="entry name" value="DEOXYURIDINE 5'-TRIPHOSPHATE NUCLEOTIDOHYDROLASE"/>
    <property type="match status" value="1"/>
</dbReference>
<reference evidence="6 7" key="1">
    <citation type="submission" date="2017-04" db="EMBL/GenBank/DDBJ databases">
        <title>Isolation of lytic bacteriophages infecting Pseudomonas strains for biocontrol of fish and shrimp spoilage during chilled storage.</title>
        <authorList>
            <person name="Yang Z."/>
            <person name="Tao X."/>
            <person name="Gao L."/>
            <person name="Rao S."/>
        </authorList>
    </citation>
    <scope>NUCLEOTIDE SEQUENCE [LARGE SCALE GENOMIC DNA]</scope>
</reference>
<dbReference type="NCBIfam" id="NF001862">
    <property type="entry name" value="PRK00601.1"/>
    <property type="match status" value="1"/>
</dbReference>
<dbReference type="EC" id="3.6.1.23" evidence="2"/>
<dbReference type="GO" id="GO:0004170">
    <property type="term" value="F:dUTP diphosphatase activity"/>
    <property type="evidence" value="ECO:0007669"/>
    <property type="project" value="UniProtKB-EC"/>
</dbReference>
<dbReference type="InterPro" id="IPR008181">
    <property type="entry name" value="dUTPase"/>
</dbReference>
<feature type="domain" description="dUTPase-like" evidence="5">
    <location>
        <begin position="17"/>
        <end position="158"/>
    </location>
</feature>
<evidence type="ECO:0000256" key="1">
    <source>
        <dbReference type="ARBA" id="ARBA00006581"/>
    </source>
</evidence>
<evidence type="ECO:0000313" key="6">
    <source>
        <dbReference type="EMBL" id="ASD51902.1"/>
    </source>
</evidence>
<keyword evidence="3 6" id="KW-0378">Hydrolase</keyword>
<evidence type="ECO:0000256" key="3">
    <source>
        <dbReference type="ARBA" id="ARBA00022801"/>
    </source>
</evidence>
<evidence type="ECO:0000259" key="5">
    <source>
        <dbReference type="Pfam" id="PF00692"/>
    </source>
</evidence>
<keyword evidence="4" id="KW-0546">Nucleotide metabolism</keyword>
<evidence type="ECO:0000313" key="7">
    <source>
        <dbReference type="Proteomes" id="UP000248142"/>
    </source>
</evidence>
<dbReference type="PANTHER" id="PTHR11241">
    <property type="entry name" value="DEOXYURIDINE 5'-TRIPHOSPHATE NUCLEOTIDOHYDROLASE"/>
    <property type="match status" value="1"/>
</dbReference>
<dbReference type="GO" id="GO:0006226">
    <property type="term" value="P:dUMP biosynthetic process"/>
    <property type="evidence" value="ECO:0007669"/>
    <property type="project" value="InterPro"/>
</dbReference>
<dbReference type="Pfam" id="PF00692">
    <property type="entry name" value="dUTPase"/>
    <property type="match status" value="1"/>
</dbReference>
<protein>
    <recommendedName>
        <fullName evidence="2">dUTP diphosphatase</fullName>
        <ecNumber evidence="2">3.6.1.23</ecNumber>
    </recommendedName>
</protein>